<evidence type="ECO:0008006" key="3">
    <source>
        <dbReference type="Google" id="ProtNLM"/>
    </source>
</evidence>
<keyword evidence="1" id="KW-1133">Transmembrane helix</keyword>
<accession>A0A7C4LJR4</accession>
<comment type="caution">
    <text evidence="2">The sequence shown here is derived from an EMBL/GenBank/DDBJ whole genome shotgun (WGS) entry which is preliminary data.</text>
</comment>
<name>A0A7C4LJR4_9PLAN</name>
<sequence>MTSSWPKCIGVCGDDERALPLLRELTARGVALLVVRQTPDWDAQFRGWPRVAFRTGWDALLAEPECAEVLVGGSDETTLQAVRHLAQGGKTVWLLPHPAQGLMFAYELSLQLAEGQGLVVPVFPLRADPACQRLLAAARAGLIHDLRYLECERYWPSARLTAADAARQLFGDLDLLERLAGPYSRVTTLRTGDAEGLLQQTVTLASTQGSEAVWTIKPAQTACVFRLTLHTAHGVWQLEQHGDLPAAWRMPPPAHLLAGPSQTQLEVLLPREAAAEAWRDAVTVFELADAVEHSWERRRTIDLHHEPLSERTIFKTQMAAIGCGVLLLTLLLLLGYLALASTVPLSGGMLHVLRAVVFAPVVLFLLAQLLLPLTRPAKTAGRDG</sequence>
<evidence type="ECO:0000313" key="2">
    <source>
        <dbReference type="EMBL" id="HGT38842.1"/>
    </source>
</evidence>
<reference evidence="2" key="1">
    <citation type="journal article" date="2020" name="mSystems">
        <title>Genome- and Community-Level Interaction Insights into Carbon Utilization and Element Cycling Functions of Hydrothermarchaeota in Hydrothermal Sediment.</title>
        <authorList>
            <person name="Zhou Z."/>
            <person name="Liu Y."/>
            <person name="Xu W."/>
            <person name="Pan J."/>
            <person name="Luo Z.H."/>
            <person name="Li M."/>
        </authorList>
    </citation>
    <scope>NUCLEOTIDE SEQUENCE [LARGE SCALE GENOMIC DNA]</scope>
    <source>
        <strain evidence="2">SpSt-508</strain>
    </source>
</reference>
<feature type="transmembrane region" description="Helical" evidence="1">
    <location>
        <begin position="318"/>
        <end position="339"/>
    </location>
</feature>
<dbReference type="EMBL" id="DSVQ01000012">
    <property type="protein sequence ID" value="HGT38842.1"/>
    <property type="molecule type" value="Genomic_DNA"/>
</dbReference>
<keyword evidence="1" id="KW-0812">Transmembrane</keyword>
<organism evidence="2">
    <name type="scientific">Schlesneria paludicola</name>
    <dbReference type="NCBI Taxonomy" id="360056"/>
    <lineage>
        <taxon>Bacteria</taxon>
        <taxon>Pseudomonadati</taxon>
        <taxon>Planctomycetota</taxon>
        <taxon>Planctomycetia</taxon>
        <taxon>Planctomycetales</taxon>
        <taxon>Planctomycetaceae</taxon>
        <taxon>Schlesneria</taxon>
    </lineage>
</organism>
<evidence type="ECO:0000256" key="1">
    <source>
        <dbReference type="SAM" id="Phobius"/>
    </source>
</evidence>
<dbReference type="AlphaFoldDB" id="A0A7C4LJR4"/>
<proteinExistence type="predicted"/>
<protein>
    <recommendedName>
        <fullName evidence="3">Gfo/Idh/MocA-like oxidoreductase N-terminal domain-containing protein</fullName>
    </recommendedName>
</protein>
<gene>
    <name evidence="2" type="ORF">ENS64_06200</name>
</gene>
<feature type="transmembrane region" description="Helical" evidence="1">
    <location>
        <begin position="351"/>
        <end position="373"/>
    </location>
</feature>
<keyword evidence="1" id="KW-0472">Membrane</keyword>